<keyword evidence="5 7" id="KW-1133">Transmembrane helix</keyword>
<dbReference type="KEGG" id="crb:17885540"/>
<dbReference type="Proteomes" id="UP000029121">
    <property type="component" value="Unassembled WGS sequence"/>
</dbReference>
<keyword evidence="4 7" id="KW-0812">Transmembrane</keyword>
<comment type="similarity">
    <text evidence="2">Belongs to the plant tobamovirus multiplication TOM1 protein family.</text>
</comment>
<evidence type="ECO:0000256" key="1">
    <source>
        <dbReference type="ARBA" id="ARBA00004128"/>
    </source>
</evidence>
<dbReference type="InterPro" id="IPR009457">
    <property type="entry name" value="THH1/TOM1/TOM3_dom"/>
</dbReference>
<dbReference type="STRING" id="81985.R0HG94"/>
<feature type="transmembrane region" description="Helical" evidence="7">
    <location>
        <begin position="100"/>
        <end position="122"/>
    </location>
</feature>
<proteinExistence type="inferred from homology"/>
<name>R0HG94_9BRAS</name>
<evidence type="ECO:0000256" key="6">
    <source>
        <dbReference type="ARBA" id="ARBA00023136"/>
    </source>
</evidence>
<sequence>QTPTHLLQPSVSVVFFDPLSTNLKSRHSIFGEGSREKRGFVMTIVASFLESTKDKCYAPSFIAVNLCLAFIDAALAFIAFLQLTRFHRRNKQVGWTRQKVLHLMIGSSNTGSLIYFVAAIIATCTRWHHWSNALGFLLMAFPKILFLATFLLLLSFWVDVCHQGNGEEDDDDDEENSIQQVLLEKSKSKPGSSNSSERRKCCSFHGIHVGTRQKFVVAAVLLVFILMISFAILIWIASGKNPINASLLAQVYVDIFAAIILVTGGGICFYGLRLLFNLRKVRSEQVSSEMRKVSGLAGVSVVCFTISSLIALLTHIPLFYHWNPSKLHGIKALVLLIIYYFIGSTVPLAFVLWVLRELPPQNIVIRQEEPRRITYVNYESVERQPPQHWASTTVSKNQVSKASPI</sequence>
<dbReference type="Pfam" id="PF06454">
    <property type="entry name" value="THH1_TOM1-3_dom"/>
    <property type="match status" value="2"/>
</dbReference>
<evidence type="ECO:0000256" key="2">
    <source>
        <dbReference type="ARBA" id="ARBA00006779"/>
    </source>
</evidence>
<feature type="non-terminal residue" evidence="9">
    <location>
        <position position="1"/>
    </location>
</feature>
<dbReference type="eggNOG" id="ENOG502QQ9Y">
    <property type="taxonomic scope" value="Eukaryota"/>
</dbReference>
<dbReference type="GO" id="GO:0005774">
    <property type="term" value="C:vacuolar membrane"/>
    <property type="evidence" value="ECO:0007669"/>
    <property type="project" value="UniProtKB-SubCell"/>
</dbReference>
<evidence type="ECO:0000313" key="9">
    <source>
        <dbReference type="EMBL" id="EOA24135.1"/>
    </source>
</evidence>
<gene>
    <name evidence="9" type="ORF">CARUB_v10017369mg</name>
</gene>
<comment type="subcellular location">
    <subcellularLocation>
        <location evidence="1">Vacuole membrane</location>
        <topology evidence="1">Multi-pass membrane protein</topology>
    </subcellularLocation>
</comment>
<feature type="transmembrane region" description="Helical" evidence="7">
    <location>
        <begin position="332"/>
        <end position="355"/>
    </location>
</feature>
<organism evidence="9 10">
    <name type="scientific">Capsella rubella</name>
    <dbReference type="NCBI Taxonomy" id="81985"/>
    <lineage>
        <taxon>Eukaryota</taxon>
        <taxon>Viridiplantae</taxon>
        <taxon>Streptophyta</taxon>
        <taxon>Embryophyta</taxon>
        <taxon>Tracheophyta</taxon>
        <taxon>Spermatophyta</taxon>
        <taxon>Magnoliopsida</taxon>
        <taxon>eudicotyledons</taxon>
        <taxon>Gunneridae</taxon>
        <taxon>Pentapetalae</taxon>
        <taxon>rosids</taxon>
        <taxon>malvids</taxon>
        <taxon>Brassicales</taxon>
        <taxon>Brassicaceae</taxon>
        <taxon>Camelineae</taxon>
        <taxon>Capsella</taxon>
    </lineage>
</organism>
<evidence type="ECO:0000256" key="5">
    <source>
        <dbReference type="ARBA" id="ARBA00022989"/>
    </source>
</evidence>
<dbReference type="PANTHER" id="PTHR31142">
    <property type="entry name" value="TOBAMOVIRUS MULTIPLICATION PROTEIN 1-LIKE ISOFORM X1"/>
    <property type="match status" value="1"/>
</dbReference>
<evidence type="ECO:0000256" key="3">
    <source>
        <dbReference type="ARBA" id="ARBA00022554"/>
    </source>
</evidence>
<feature type="domain" description="THH1/TOM1/TOM3" evidence="8">
    <location>
        <begin position="220"/>
        <end position="363"/>
    </location>
</feature>
<feature type="transmembrane region" description="Helical" evidence="7">
    <location>
        <begin position="215"/>
        <end position="237"/>
    </location>
</feature>
<dbReference type="EMBL" id="KB870809">
    <property type="protein sequence ID" value="EOA24135.1"/>
    <property type="molecule type" value="Genomic_DNA"/>
</dbReference>
<evidence type="ECO:0000256" key="4">
    <source>
        <dbReference type="ARBA" id="ARBA00022692"/>
    </source>
</evidence>
<feature type="transmembrane region" description="Helical" evidence="7">
    <location>
        <begin position="134"/>
        <end position="158"/>
    </location>
</feature>
<protein>
    <recommendedName>
        <fullName evidence="8">THH1/TOM1/TOM3 domain-containing protein</fullName>
    </recommendedName>
</protein>
<keyword evidence="10" id="KW-1185">Reference proteome</keyword>
<evidence type="ECO:0000259" key="8">
    <source>
        <dbReference type="Pfam" id="PF06454"/>
    </source>
</evidence>
<evidence type="ECO:0000256" key="7">
    <source>
        <dbReference type="SAM" id="Phobius"/>
    </source>
</evidence>
<dbReference type="PANTHER" id="PTHR31142:SF26">
    <property type="entry name" value="THH1_TOM1_TOM3 DOMAIN-CONTAINING PROTEIN"/>
    <property type="match status" value="1"/>
</dbReference>
<reference evidence="10" key="1">
    <citation type="journal article" date="2013" name="Nat. Genet.">
        <title>The Capsella rubella genome and the genomic consequences of rapid mating system evolution.</title>
        <authorList>
            <person name="Slotte T."/>
            <person name="Hazzouri K.M."/>
            <person name="Agren J.A."/>
            <person name="Koenig D."/>
            <person name="Maumus F."/>
            <person name="Guo Y.L."/>
            <person name="Steige K."/>
            <person name="Platts A.E."/>
            <person name="Escobar J.S."/>
            <person name="Newman L.K."/>
            <person name="Wang W."/>
            <person name="Mandakova T."/>
            <person name="Vello E."/>
            <person name="Smith L.M."/>
            <person name="Henz S.R."/>
            <person name="Steffen J."/>
            <person name="Takuno S."/>
            <person name="Brandvain Y."/>
            <person name="Coop G."/>
            <person name="Andolfatto P."/>
            <person name="Hu T.T."/>
            <person name="Blanchette M."/>
            <person name="Clark R.M."/>
            <person name="Quesneville H."/>
            <person name="Nordborg M."/>
            <person name="Gaut B.S."/>
            <person name="Lysak M.A."/>
            <person name="Jenkins J."/>
            <person name="Grimwood J."/>
            <person name="Chapman J."/>
            <person name="Prochnik S."/>
            <person name="Shu S."/>
            <person name="Rokhsar D."/>
            <person name="Schmutz J."/>
            <person name="Weigel D."/>
            <person name="Wright S.I."/>
        </authorList>
    </citation>
    <scope>NUCLEOTIDE SEQUENCE [LARGE SCALE GENOMIC DNA]</scope>
    <source>
        <strain evidence="10">cv. Monte Gargano</strain>
    </source>
</reference>
<accession>R0HG94</accession>
<feature type="domain" description="THH1/TOM1/TOM3" evidence="8">
    <location>
        <begin position="64"/>
        <end position="165"/>
    </location>
</feature>
<evidence type="ECO:0000313" key="10">
    <source>
        <dbReference type="Proteomes" id="UP000029121"/>
    </source>
</evidence>
<dbReference type="AlphaFoldDB" id="R0HG94"/>
<dbReference type="OrthoDB" id="747122at2759"/>
<keyword evidence="6 7" id="KW-0472">Membrane</keyword>
<feature type="transmembrane region" description="Helical" evidence="7">
    <location>
        <begin position="293"/>
        <end position="320"/>
    </location>
</feature>
<feature type="transmembrane region" description="Helical" evidence="7">
    <location>
        <begin position="249"/>
        <end position="272"/>
    </location>
</feature>
<keyword evidence="3" id="KW-0926">Vacuole</keyword>
<feature type="transmembrane region" description="Helical" evidence="7">
    <location>
        <begin position="57"/>
        <end position="80"/>
    </location>
</feature>
<dbReference type="InterPro" id="IPR040226">
    <property type="entry name" value="THH1/TOM1/TOM3"/>
</dbReference>